<keyword evidence="2" id="KW-0500">Molybdenum</keyword>
<keyword evidence="8" id="KW-1185">Reference proteome</keyword>
<dbReference type="Pfam" id="PF03404">
    <property type="entry name" value="Mo-co_dimer"/>
    <property type="match status" value="1"/>
</dbReference>
<dbReference type="GO" id="GO:0008482">
    <property type="term" value="F:sulfite oxidase activity"/>
    <property type="evidence" value="ECO:0007669"/>
    <property type="project" value="TreeGrafter"/>
</dbReference>
<dbReference type="InterPro" id="IPR005066">
    <property type="entry name" value="MoCF_OxRdtse_dimer"/>
</dbReference>
<dbReference type="InterPro" id="IPR036374">
    <property type="entry name" value="OxRdtase_Mopterin-bd_sf"/>
</dbReference>
<evidence type="ECO:0000256" key="4">
    <source>
        <dbReference type="ARBA" id="ARBA00023002"/>
    </source>
</evidence>
<dbReference type="Gene3D" id="2.60.40.650">
    <property type="match status" value="1"/>
</dbReference>
<dbReference type="EMBL" id="CP015136">
    <property type="protein sequence ID" value="AMY07453.1"/>
    <property type="molecule type" value="Genomic_DNA"/>
</dbReference>
<dbReference type="CDD" id="cd02110">
    <property type="entry name" value="SO_family_Moco_dimer"/>
    <property type="match status" value="1"/>
</dbReference>
<evidence type="ECO:0000313" key="8">
    <source>
        <dbReference type="Proteomes" id="UP000076079"/>
    </source>
</evidence>
<keyword evidence="3" id="KW-0479">Metal-binding</keyword>
<dbReference type="InterPro" id="IPR000572">
    <property type="entry name" value="OxRdtase_Mopterin-bd_dom"/>
</dbReference>
<feature type="domain" description="Moybdenum cofactor oxidoreductase dimerisation" evidence="6">
    <location>
        <begin position="253"/>
        <end position="348"/>
    </location>
</feature>
<dbReference type="SUPFAM" id="SSF81296">
    <property type="entry name" value="E set domains"/>
    <property type="match status" value="1"/>
</dbReference>
<evidence type="ECO:0000259" key="5">
    <source>
        <dbReference type="Pfam" id="PF00174"/>
    </source>
</evidence>
<dbReference type="GO" id="GO:0030151">
    <property type="term" value="F:molybdenum ion binding"/>
    <property type="evidence" value="ECO:0007669"/>
    <property type="project" value="InterPro"/>
</dbReference>
<dbReference type="Pfam" id="PF00174">
    <property type="entry name" value="Oxidored_molyb"/>
    <property type="match status" value="1"/>
</dbReference>
<dbReference type="STRING" id="1855912.LuPra_00626"/>
<dbReference type="Proteomes" id="UP000076079">
    <property type="component" value="Chromosome"/>
</dbReference>
<organism evidence="7 8">
    <name type="scientific">Luteitalea pratensis</name>
    <dbReference type="NCBI Taxonomy" id="1855912"/>
    <lineage>
        <taxon>Bacteria</taxon>
        <taxon>Pseudomonadati</taxon>
        <taxon>Acidobacteriota</taxon>
        <taxon>Vicinamibacteria</taxon>
        <taxon>Vicinamibacterales</taxon>
        <taxon>Vicinamibacteraceae</taxon>
        <taxon>Luteitalea</taxon>
    </lineage>
</organism>
<dbReference type="GO" id="GO:0043546">
    <property type="term" value="F:molybdopterin cofactor binding"/>
    <property type="evidence" value="ECO:0007669"/>
    <property type="project" value="TreeGrafter"/>
</dbReference>
<dbReference type="KEGG" id="abac:LuPra_00626"/>
<evidence type="ECO:0000256" key="2">
    <source>
        <dbReference type="ARBA" id="ARBA00022505"/>
    </source>
</evidence>
<evidence type="ECO:0000256" key="3">
    <source>
        <dbReference type="ARBA" id="ARBA00022723"/>
    </source>
</evidence>
<protein>
    <submittedName>
        <fullName evidence="7">Sulfoxide reductase catalytic subunit YedY</fullName>
        <ecNumber evidence="7">1.8.-.-</ecNumber>
    </submittedName>
</protein>
<dbReference type="PRINTS" id="PR00407">
    <property type="entry name" value="EUMOPTERIN"/>
</dbReference>
<dbReference type="PANTHER" id="PTHR19372:SF7">
    <property type="entry name" value="SULFITE OXIDASE, MITOCHONDRIAL"/>
    <property type="match status" value="1"/>
</dbReference>
<evidence type="ECO:0000313" key="7">
    <source>
        <dbReference type="EMBL" id="AMY07453.1"/>
    </source>
</evidence>
<evidence type="ECO:0000256" key="1">
    <source>
        <dbReference type="ARBA" id="ARBA00001924"/>
    </source>
</evidence>
<name>A0A143PGS3_LUTPR</name>
<dbReference type="GO" id="GO:0006790">
    <property type="term" value="P:sulfur compound metabolic process"/>
    <property type="evidence" value="ECO:0007669"/>
    <property type="project" value="TreeGrafter"/>
</dbReference>
<feature type="domain" description="Oxidoreductase molybdopterin-binding" evidence="5">
    <location>
        <begin position="56"/>
        <end position="233"/>
    </location>
</feature>
<evidence type="ECO:0000259" key="6">
    <source>
        <dbReference type="Pfam" id="PF03404"/>
    </source>
</evidence>
<dbReference type="InterPro" id="IPR014756">
    <property type="entry name" value="Ig_E-set"/>
</dbReference>
<accession>A0A143PGS3</accession>
<dbReference type="AlphaFoldDB" id="A0A143PGS3"/>
<dbReference type="InterPro" id="IPR008335">
    <property type="entry name" value="Mopterin_OxRdtase_euk"/>
</dbReference>
<dbReference type="PANTHER" id="PTHR19372">
    <property type="entry name" value="SULFITE REDUCTASE"/>
    <property type="match status" value="1"/>
</dbReference>
<dbReference type="GO" id="GO:0020037">
    <property type="term" value="F:heme binding"/>
    <property type="evidence" value="ECO:0007669"/>
    <property type="project" value="TreeGrafter"/>
</dbReference>
<dbReference type="EC" id="1.8.-.-" evidence="7"/>
<comment type="cofactor">
    <cofactor evidence="1">
        <name>Mo-molybdopterin</name>
        <dbReference type="ChEBI" id="CHEBI:71302"/>
    </cofactor>
</comment>
<keyword evidence="4 7" id="KW-0560">Oxidoreductase</keyword>
<reference evidence="7 8" key="1">
    <citation type="journal article" date="2016" name="Genome Announc.">
        <title>First Complete Genome Sequence of a Subdivision 6 Acidobacterium Strain.</title>
        <authorList>
            <person name="Huang S."/>
            <person name="Vieira S."/>
            <person name="Bunk B."/>
            <person name="Riedel T."/>
            <person name="Sproer C."/>
            <person name="Overmann J."/>
        </authorList>
    </citation>
    <scope>NUCLEOTIDE SEQUENCE [LARGE SCALE GENOMIC DNA]</scope>
    <source>
        <strain evidence="8">DSM 100886 HEG_-6_39</strain>
    </source>
</reference>
<dbReference type="Gene3D" id="3.90.420.10">
    <property type="entry name" value="Oxidoreductase, molybdopterin-binding domain"/>
    <property type="match status" value="1"/>
</dbReference>
<dbReference type="SUPFAM" id="SSF56524">
    <property type="entry name" value="Oxidoreductase molybdopterin-binding domain"/>
    <property type="match status" value="1"/>
</dbReference>
<reference evidence="8" key="2">
    <citation type="submission" date="2016-04" db="EMBL/GenBank/DDBJ databases">
        <title>First Complete Genome Sequence of a Subdivision 6 Acidobacterium.</title>
        <authorList>
            <person name="Huang S."/>
            <person name="Vieira S."/>
            <person name="Bunk B."/>
            <person name="Riedel T."/>
            <person name="Sproeer C."/>
            <person name="Overmann J."/>
        </authorList>
    </citation>
    <scope>NUCLEOTIDE SEQUENCE [LARGE SCALE GENOMIC DNA]</scope>
    <source>
        <strain evidence="8">DSM 100886 HEG_-6_39</strain>
    </source>
</reference>
<proteinExistence type="predicted"/>
<gene>
    <name evidence="7" type="primary">yedY_1</name>
    <name evidence="7" type="ORF">LuPra_00626</name>
</gene>
<sequence length="370" mass="39949">MAATVAAFPVRVSHALAQAMQGARIVRQASPENLESDFGALSEFITPTEQHYVRSHFAVPQVDIAAWTLQVRGAVGQPLTLTLEQLRALPKVSKVVTLECAGNGRVFLNPAVGGVQWERGAVSTAEWTGVRLADLLAKAGVATDATRVAFEGMDKGDVKNTPLPAGPITFHRSVSIEDAKARDVFVAYAINGQPLPAAHGAPARLIVPGCYGMASVKWLSSIEAIKGEFGSYWESTDYAYWDRSTGRPLRRPLMGMQVKSSIAKPSPNGQVARGATTEIVGAAWSDGTVTRVEVSTDGGATWRDAEFIDPESAVTWRRWRLKWQVPATGSEAVLMTRATDAKGRTQPMTRNNDYGTYVIHHVVPITVKIT</sequence>